<keyword evidence="1" id="KW-0802">TPR repeat</keyword>
<dbReference type="EMBL" id="CAJNNW010029987">
    <property type="protein sequence ID" value="CAE8702047.1"/>
    <property type="molecule type" value="Genomic_DNA"/>
</dbReference>
<evidence type="ECO:0000256" key="2">
    <source>
        <dbReference type="SAM" id="SignalP"/>
    </source>
</evidence>
<dbReference type="EMBL" id="CAJNNV010017758">
    <property type="protein sequence ID" value="CAE8605367.1"/>
    <property type="molecule type" value="Genomic_DNA"/>
</dbReference>
<evidence type="ECO:0000256" key="1">
    <source>
        <dbReference type="PROSITE-ProRule" id="PRU00339"/>
    </source>
</evidence>
<evidence type="ECO:0008006" key="6">
    <source>
        <dbReference type="Google" id="ProtNLM"/>
    </source>
</evidence>
<dbReference type="PROSITE" id="PS50005">
    <property type="entry name" value="TPR"/>
    <property type="match status" value="1"/>
</dbReference>
<dbReference type="SUPFAM" id="SSF57850">
    <property type="entry name" value="RING/U-box"/>
    <property type="match status" value="1"/>
</dbReference>
<dbReference type="Gene3D" id="3.30.40.10">
    <property type="entry name" value="Zinc/RING finger domain, C3HC4 (zinc finger)"/>
    <property type="match status" value="1"/>
</dbReference>
<dbReference type="Pfam" id="PF13374">
    <property type="entry name" value="TPR_10"/>
    <property type="match status" value="1"/>
</dbReference>
<evidence type="ECO:0000313" key="5">
    <source>
        <dbReference type="Proteomes" id="UP000654075"/>
    </source>
</evidence>
<dbReference type="InterPro" id="IPR011990">
    <property type="entry name" value="TPR-like_helical_dom_sf"/>
</dbReference>
<keyword evidence="2" id="KW-0732">Signal</keyword>
<proteinExistence type="predicted"/>
<sequence>MRKAMLVASITASIARAISAWLESHLCSTISASLTVFERGIPRPRAGERGHPSSITPAGIENWRQRQAYFSPAGLRTPSMLDDFARKFHAGVQTLGDAAERLSNESKVRKLPCGHTFNEISTQKIKMRGVSPHCPVCRSTIPKEFLMSAIEMADHAVQLQRRKVYDESRFWASTALELDPDRGLANFVMGVLHYEGWGGAKDMDRAAAHWEVAHQSENPCATVNLAHLLRSRGNVARARLVLEEACAAQCLCEDHLKAMVSLGKLERDEGNVARAQKLWELALSKGSADVADHLGLLFKKQGNYTRARELFEKARAMGHAGAAYQLLVIFLLK</sequence>
<name>A0A813F5D6_POLGL</name>
<feature type="signal peptide" evidence="2">
    <location>
        <begin position="1"/>
        <end position="20"/>
    </location>
</feature>
<dbReference type="InterPro" id="IPR019734">
    <property type="entry name" value="TPR_rpt"/>
</dbReference>
<gene>
    <name evidence="3" type="ORF">PGLA1383_LOCUS23484</name>
    <name evidence="4" type="ORF">PGLA2088_LOCUS32282</name>
</gene>
<dbReference type="Gene3D" id="1.25.40.10">
    <property type="entry name" value="Tetratricopeptide repeat domain"/>
    <property type="match status" value="1"/>
</dbReference>
<evidence type="ECO:0000313" key="4">
    <source>
        <dbReference type="EMBL" id="CAE8702047.1"/>
    </source>
</evidence>
<dbReference type="SUPFAM" id="SSF81901">
    <property type="entry name" value="HCP-like"/>
    <property type="match status" value="1"/>
</dbReference>
<comment type="caution">
    <text evidence="3">The sequence shown here is derived from an EMBL/GenBank/DDBJ whole genome shotgun (WGS) entry which is preliminary data.</text>
</comment>
<keyword evidence="5" id="KW-1185">Reference proteome</keyword>
<organism evidence="3 5">
    <name type="scientific">Polarella glacialis</name>
    <name type="common">Dinoflagellate</name>
    <dbReference type="NCBI Taxonomy" id="89957"/>
    <lineage>
        <taxon>Eukaryota</taxon>
        <taxon>Sar</taxon>
        <taxon>Alveolata</taxon>
        <taxon>Dinophyceae</taxon>
        <taxon>Suessiales</taxon>
        <taxon>Suessiaceae</taxon>
        <taxon>Polarella</taxon>
    </lineage>
</organism>
<reference evidence="3" key="1">
    <citation type="submission" date="2021-02" db="EMBL/GenBank/DDBJ databases">
        <authorList>
            <person name="Dougan E. K."/>
            <person name="Rhodes N."/>
            <person name="Thang M."/>
            <person name="Chan C."/>
        </authorList>
    </citation>
    <scope>NUCLEOTIDE SEQUENCE</scope>
</reference>
<feature type="chain" id="PRO_5036221917" description="RING-type domain-containing protein" evidence="2">
    <location>
        <begin position="21"/>
        <end position="333"/>
    </location>
</feature>
<dbReference type="OrthoDB" id="541719at2759"/>
<dbReference type="Proteomes" id="UP000654075">
    <property type="component" value="Unassembled WGS sequence"/>
</dbReference>
<dbReference type="Proteomes" id="UP000626109">
    <property type="component" value="Unassembled WGS sequence"/>
</dbReference>
<feature type="repeat" description="TPR" evidence="1">
    <location>
        <begin position="288"/>
        <end position="321"/>
    </location>
</feature>
<dbReference type="AlphaFoldDB" id="A0A813F5D6"/>
<accession>A0A813F5D6</accession>
<protein>
    <recommendedName>
        <fullName evidence="6">RING-type domain-containing protein</fullName>
    </recommendedName>
</protein>
<dbReference type="InterPro" id="IPR013083">
    <property type="entry name" value="Znf_RING/FYVE/PHD"/>
</dbReference>
<evidence type="ECO:0000313" key="3">
    <source>
        <dbReference type="EMBL" id="CAE8605367.1"/>
    </source>
</evidence>